<dbReference type="NCBIfam" id="NF009855">
    <property type="entry name" value="PRK13321.1"/>
    <property type="match status" value="1"/>
</dbReference>
<comment type="subcellular location">
    <subcellularLocation>
        <location evidence="2">Cytoplasm</location>
    </subcellularLocation>
</comment>
<dbReference type="Pfam" id="PF03309">
    <property type="entry name" value="Pan_kinase"/>
    <property type="match status" value="1"/>
</dbReference>
<accession>A0AA35RC24</accession>
<evidence type="ECO:0000256" key="8">
    <source>
        <dbReference type="ARBA" id="ARBA00022840"/>
    </source>
</evidence>
<dbReference type="GO" id="GO:0004594">
    <property type="term" value="F:pantothenate kinase activity"/>
    <property type="evidence" value="ECO:0007669"/>
    <property type="project" value="InterPro"/>
</dbReference>
<keyword evidence="10" id="KW-0173">Coenzyme A biosynthesis</keyword>
<proteinExistence type="inferred from homology"/>
<comment type="similarity">
    <text evidence="11">Belongs to the type III pantothenate kinase family.</text>
</comment>
<dbReference type="InterPro" id="IPR043129">
    <property type="entry name" value="ATPase_NBD"/>
</dbReference>
<keyword evidence="7 13" id="KW-0418">Kinase</keyword>
<dbReference type="GO" id="GO:0005524">
    <property type="term" value="F:ATP binding"/>
    <property type="evidence" value="ECO:0007669"/>
    <property type="project" value="UniProtKB-KW"/>
</dbReference>
<comment type="caution">
    <text evidence="13">The sequence shown here is derived from an EMBL/GenBank/DDBJ whole genome shotgun (WGS) entry which is preliminary data.</text>
</comment>
<dbReference type="NCBIfam" id="TIGR00671">
    <property type="entry name" value="baf"/>
    <property type="match status" value="1"/>
</dbReference>
<organism evidence="13 14">
    <name type="scientific">Geodia barretti</name>
    <name type="common">Barrett's horny sponge</name>
    <dbReference type="NCBI Taxonomy" id="519541"/>
    <lineage>
        <taxon>Eukaryota</taxon>
        <taxon>Metazoa</taxon>
        <taxon>Porifera</taxon>
        <taxon>Demospongiae</taxon>
        <taxon>Heteroscleromorpha</taxon>
        <taxon>Tetractinellida</taxon>
        <taxon>Astrophorina</taxon>
        <taxon>Geodiidae</taxon>
        <taxon>Geodia</taxon>
    </lineage>
</organism>
<dbReference type="InterPro" id="IPR004619">
    <property type="entry name" value="Type_III_PanK"/>
</dbReference>
<gene>
    <name evidence="13" type="ORF">GBAR_LOCUS5189</name>
</gene>
<evidence type="ECO:0000256" key="1">
    <source>
        <dbReference type="ARBA" id="ARBA00001958"/>
    </source>
</evidence>
<evidence type="ECO:0000256" key="6">
    <source>
        <dbReference type="ARBA" id="ARBA00022741"/>
    </source>
</evidence>
<keyword evidence="6" id="KW-0547">Nucleotide-binding</keyword>
<dbReference type="PANTHER" id="PTHR34265">
    <property type="entry name" value="TYPE III PANTOTHENATE KINASE"/>
    <property type="match status" value="1"/>
</dbReference>
<comment type="subunit">
    <text evidence="3">Homodimer.</text>
</comment>
<dbReference type="AlphaFoldDB" id="A0AA35RC24"/>
<evidence type="ECO:0000313" key="13">
    <source>
        <dbReference type="EMBL" id="CAI8007427.1"/>
    </source>
</evidence>
<evidence type="ECO:0000256" key="5">
    <source>
        <dbReference type="ARBA" id="ARBA00022679"/>
    </source>
</evidence>
<dbReference type="HAMAP" id="MF_01274">
    <property type="entry name" value="Pantothen_kinase_3"/>
    <property type="match status" value="1"/>
</dbReference>
<evidence type="ECO:0000256" key="9">
    <source>
        <dbReference type="ARBA" id="ARBA00022958"/>
    </source>
</evidence>
<keyword evidence="14" id="KW-1185">Reference proteome</keyword>
<comment type="cofactor">
    <cofactor evidence="1">
        <name>K(+)</name>
        <dbReference type="ChEBI" id="CHEBI:29103"/>
    </cofactor>
</comment>
<evidence type="ECO:0000313" key="14">
    <source>
        <dbReference type="Proteomes" id="UP001174909"/>
    </source>
</evidence>
<evidence type="ECO:0000256" key="4">
    <source>
        <dbReference type="ARBA" id="ARBA00022490"/>
    </source>
</evidence>
<dbReference type="SUPFAM" id="SSF53067">
    <property type="entry name" value="Actin-like ATPase domain"/>
    <property type="match status" value="2"/>
</dbReference>
<keyword evidence="4" id="KW-0963">Cytoplasm</keyword>
<dbReference type="Gene3D" id="3.30.420.40">
    <property type="match status" value="2"/>
</dbReference>
<sequence>MLLTIDIGNTAVTVGVFRKGSATGGSENGANPAERLVTTLRVATDSRRLADEYGILLKNLLEFRGIATTDITAACICSVVPPLTGMFEDLCRRFFGVTPLLVTSQIDLGMPVRYDNPRDVGADRIVDAVAAVELYGAPMIVVDLGTATVFDAVSRDREYLGGAIAPGINLSADALYYNTSQLRRVELVAPAEAVGRNTTTSLQSGIVLGYAGLVEAMVGRFKAEIGEDARVVGTGGLVTVISDHVPVFDDINQELTLVGLDIIYRKNAAGLPSSGASAGMSRAG</sequence>
<name>A0AA35RC24_GEOBA</name>
<dbReference type="EMBL" id="CASHTH010000771">
    <property type="protein sequence ID" value="CAI8007427.1"/>
    <property type="molecule type" value="Genomic_DNA"/>
</dbReference>
<dbReference type="CDD" id="cd24015">
    <property type="entry name" value="ASKHA_NBD_PanK-III"/>
    <property type="match status" value="1"/>
</dbReference>
<evidence type="ECO:0000256" key="10">
    <source>
        <dbReference type="ARBA" id="ARBA00022993"/>
    </source>
</evidence>
<evidence type="ECO:0000256" key="12">
    <source>
        <dbReference type="ARBA" id="ARBA00040883"/>
    </source>
</evidence>
<keyword evidence="8" id="KW-0067">ATP-binding</keyword>
<dbReference type="Proteomes" id="UP001174909">
    <property type="component" value="Unassembled WGS sequence"/>
</dbReference>
<dbReference type="GO" id="GO:0005737">
    <property type="term" value="C:cytoplasm"/>
    <property type="evidence" value="ECO:0007669"/>
    <property type="project" value="UniProtKB-SubCell"/>
</dbReference>
<evidence type="ECO:0000256" key="7">
    <source>
        <dbReference type="ARBA" id="ARBA00022777"/>
    </source>
</evidence>
<dbReference type="PANTHER" id="PTHR34265:SF1">
    <property type="entry name" value="TYPE III PANTOTHENATE KINASE"/>
    <property type="match status" value="1"/>
</dbReference>
<evidence type="ECO:0000256" key="3">
    <source>
        <dbReference type="ARBA" id="ARBA00011738"/>
    </source>
</evidence>
<dbReference type="GO" id="GO:0015937">
    <property type="term" value="P:coenzyme A biosynthetic process"/>
    <property type="evidence" value="ECO:0007669"/>
    <property type="project" value="UniProtKB-KW"/>
</dbReference>
<keyword evidence="5" id="KW-0808">Transferase</keyword>
<evidence type="ECO:0000256" key="11">
    <source>
        <dbReference type="ARBA" id="ARBA00038036"/>
    </source>
</evidence>
<protein>
    <recommendedName>
        <fullName evidence="12">Type III pantothenate kinase</fullName>
    </recommendedName>
</protein>
<evidence type="ECO:0000256" key="2">
    <source>
        <dbReference type="ARBA" id="ARBA00004496"/>
    </source>
</evidence>
<reference evidence="13" key="1">
    <citation type="submission" date="2023-03" db="EMBL/GenBank/DDBJ databases">
        <authorList>
            <person name="Steffen K."/>
            <person name="Cardenas P."/>
        </authorList>
    </citation>
    <scope>NUCLEOTIDE SEQUENCE</scope>
</reference>
<keyword evidence="9" id="KW-0630">Potassium</keyword>